<dbReference type="PANTHER" id="PTHR31996:SF2">
    <property type="entry name" value="COILED-COIL DOMAIN-CONTAINING PROTEIN 115"/>
    <property type="match status" value="1"/>
</dbReference>
<feature type="region of interest" description="Disordered" evidence="3">
    <location>
        <begin position="77"/>
        <end position="143"/>
    </location>
</feature>
<evidence type="ECO:0000313" key="4">
    <source>
        <dbReference type="EMBL" id="TKA61598.1"/>
    </source>
</evidence>
<feature type="compositionally biased region" description="Pro residues" evidence="3">
    <location>
        <begin position="120"/>
        <end position="132"/>
    </location>
</feature>
<proteinExistence type="predicted"/>
<dbReference type="STRING" id="331657.A0A4U0WGQ0"/>
<organism evidence="4 5">
    <name type="scientific">Cryomyces minteri</name>
    <dbReference type="NCBI Taxonomy" id="331657"/>
    <lineage>
        <taxon>Eukaryota</taxon>
        <taxon>Fungi</taxon>
        <taxon>Dikarya</taxon>
        <taxon>Ascomycota</taxon>
        <taxon>Pezizomycotina</taxon>
        <taxon>Dothideomycetes</taxon>
        <taxon>Dothideomycetes incertae sedis</taxon>
        <taxon>Cryomyces</taxon>
    </lineage>
</organism>
<dbReference type="GO" id="GO:1990871">
    <property type="term" value="C:Vma12-Vma22 assembly complex"/>
    <property type="evidence" value="ECO:0007669"/>
    <property type="project" value="TreeGrafter"/>
</dbReference>
<dbReference type="GO" id="GO:0051082">
    <property type="term" value="F:unfolded protein binding"/>
    <property type="evidence" value="ECO:0007669"/>
    <property type="project" value="TreeGrafter"/>
</dbReference>
<reference evidence="4 5" key="1">
    <citation type="submission" date="2017-03" db="EMBL/GenBank/DDBJ databases">
        <title>Genomes of endolithic fungi from Antarctica.</title>
        <authorList>
            <person name="Coleine C."/>
            <person name="Masonjones S."/>
            <person name="Stajich J.E."/>
        </authorList>
    </citation>
    <scope>NUCLEOTIDE SEQUENCE [LARGE SCALE GENOMIC DNA]</scope>
    <source>
        <strain evidence="4 5">CCFEE 5187</strain>
    </source>
</reference>
<name>A0A4U0WGQ0_9PEZI</name>
<protein>
    <recommendedName>
        <fullName evidence="1">Vacuolar ATPase assembly protein VMA22</fullName>
    </recommendedName>
</protein>
<comment type="caution">
    <text evidence="4">The sequence shown here is derived from an EMBL/GenBank/DDBJ whole genome shotgun (WGS) entry which is preliminary data.</text>
</comment>
<dbReference type="EMBL" id="NAJN01001709">
    <property type="protein sequence ID" value="TKA61598.1"/>
    <property type="molecule type" value="Genomic_DNA"/>
</dbReference>
<evidence type="ECO:0000256" key="1">
    <source>
        <dbReference type="ARBA" id="ARBA00093634"/>
    </source>
</evidence>
<gene>
    <name evidence="4" type="ORF">B0A49_12689</name>
</gene>
<dbReference type="AlphaFoldDB" id="A0A4U0WGQ0"/>
<evidence type="ECO:0000256" key="2">
    <source>
        <dbReference type="SAM" id="Coils"/>
    </source>
</evidence>
<dbReference type="Pfam" id="PF21730">
    <property type="entry name" value="Vma22_CCDC115"/>
    <property type="match status" value="1"/>
</dbReference>
<dbReference type="Proteomes" id="UP000308768">
    <property type="component" value="Unassembled WGS sequence"/>
</dbReference>
<evidence type="ECO:0000256" key="3">
    <source>
        <dbReference type="SAM" id="MobiDB-lite"/>
    </source>
</evidence>
<evidence type="ECO:0000313" key="5">
    <source>
        <dbReference type="Proteomes" id="UP000308768"/>
    </source>
</evidence>
<keyword evidence="5" id="KW-1185">Reference proteome</keyword>
<feature type="compositionally biased region" description="Basic and acidic residues" evidence="3">
    <location>
        <begin position="106"/>
        <end position="119"/>
    </location>
</feature>
<accession>A0A4U0WGQ0</accession>
<feature type="coiled-coil region" evidence="2">
    <location>
        <begin position="190"/>
        <end position="217"/>
    </location>
</feature>
<dbReference type="OrthoDB" id="408631at2759"/>
<dbReference type="PANTHER" id="PTHR31996">
    <property type="entry name" value="COILED-COIL DOMAIN-CONTAINING PROTEIN 115"/>
    <property type="match status" value="1"/>
</dbReference>
<dbReference type="GO" id="GO:0070072">
    <property type="term" value="P:vacuolar proton-transporting V-type ATPase complex assembly"/>
    <property type="evidence" value="ECO:0007669"/>
    <property type="project" value="InterPro"/>
</dbReference>
<dbReference type="InterPro" id="IPR040357">
    <property type="entry name" value="Vma22/CCDC115"/>
</dbReference>
<sequence length="220" mass="24747">MAATLQPPTPAASTEQLVLKLDSLWEAYLLLLDQYQSAQQQLAQHLSSGHLSLARANFSSPSRIRYGQDYYDERMQASRRVTVESTDDSIHKTSITSRDGVSAVGPEEKNSEKYEEPWREPTPPSTPHTAPDPEPEVELSKPSEIEEHIKKNLESETKDPLKWYGILVPPALRAAQADFISTVERPVPELVNTAQQMSTVEVEIKRLRKELKKVEKASKS</sequence>
<keyword evidence="2" id="KW-0175">Coiled coil</keyword>